<dbReference type="EMBL" id="NBIV01000024">
    <property type="protein sequence ID" value="PXF47479.1"/>
    <property type="molecule type" value="Genomic_DNA"/>
</dbReference>
<organism evidence="2 3">
    <name type="scientific">Gracilariopsis chorda</name>
    <dbReference type="NCBI Taxonomy" id="448386"/>
    <lineage>
        <taxon>Eukaryota</taxon>
        <taxon>Rhodophyta</taxon>
        <taxon>Florideophyceae</taxon>
        <taxon>Rhodymeniophycidae</taxon>
        <taxon>Gracilariales</taxon>
        <taxon>Gracilariaceae</taxon>
        <taxon>Gracilariopsis</taxon>
    </lineage>
</organism>
<sequence length="316" mass="35738">MPASDDQSARGESEPPNVALAYPPRSNPAARLLPLVMLFGAIVALIVHRSDLLTKTAVINKLNNITSTSNAAASPATLAVCYSGHLGTFPHVFHQNLDAIRSFDKNAHIFFFVDPKDDYHHERSGHRYVEEHDMGLIQPMFDAMKAKVVRTFSTEAITVPKASQCYMRENSESNHYSKYYMQFYAANECYKMIETEEQASGKQYKWILRLQPNMQIRLKSIPEDAEPRVHMSGNAIALIPRQMADDFFSVVQAFEPGKCKPLDQLGGAPCEKYSYEHWTPECLQIKWLSMTHIIPSNGAYVNRKIIYPTPPDIPNE</sequence>
<gene>
    <name evidence="2" type="ORF">BWQ96_02810</name>
</gene>
<comment type="caution">
    <text evidence="2">The sequence shown here is derived from an EMBL/GenBank/DDBJ whole genome shotgun (WGS) entry which is preliminary data.</text>
</comment>
<dbReference type="OrthoDB" id="10333484at2759"/>
<evidence type="ECO:0000256" key="1">
    <source>
        <dbReference type="SAM" id="MobiDB-lite"/>
    </source>
</evidence>
<feature type="region of interest" description="Disordered" evidence="1">
    <location>
        <begin position="1"/>
        <end position="21"/>
    </location>
</feature>
<name>A0A2V3IZG2_9FLOR</name>
<evidence type="ECO:0000313" key="3">
    <source>
        <dbReference type="Proteomes" id="UP000247409"/>
    </source>
</evidence>
<accession>A0A2V3IZG2</accession>
<proteinExistence type="predicted"/>
<dbReference type="AlphaFoldDB" id="A0A2V3IZG2"/>
<evidence type="ECO:0000313" key="2">
    <source>
        <dbReference type="EMBL" id="PXF47479.1"/>
    </source>
</evidence>
<reference evidence="2 3" key="1">
    <citation type="journal article" date="2018" name="Mol. Biol. Evol.">
        <title>Analysis of the draft genome of the red seaweed Gracilariopsis chorda provides insights into genome size evolution in Rhodophyta.</title>
        <authorList>
            <person name="Lee J."/>
            <person name="Yang E.C."/>
            <person name="Graf L."/>
            <person name="Yang J.H."/>
            <person name="Qiu H."/>
            <person name="Zel Zion U."/>
            <person name="Chan C.X."/>
            <person name="Stephens T.G."/>
            <person name="Weber A.P.M."/>
            <person name="Boo G.H."/>
            <person name="Boo S.M."/>
            <person name="Kim K.M."/>
            <person name="Shin Y."/>
            <person name="Jung M."/>
            <person name="Lee S.J."/>
            <person name="Yim H.S."/>
            <person name="Lee J.H."/>
            <person name="Bhattacharya D."/>
            <person name="Yoon H.S."/>
        </authorList>
    </citation>
    <scope>NUCLEOTIDE SEQUENCE [LARGE SCALE GENOMIC DNA]</scope>
    <source>
        <strain evidence="2 3">SKKU-2015</strain>
        <tissue evidence="2">Whole body</tissue>
    </source>
</reference>
<dbReference type="Proteomes" id="UP000247409">
    <property type="component" value="Unassembled WGS sequence"/>
</dbReference>
<protein>
    <submittedName>
        <fullName evidence="2">Uncharacterized protein</fullName>
    </submittedName>
</protein>
<keyword evidence="3" id="KW-1185">Reference proteome</keyword>